<dbReference type="Gene3D" id="3.90.79.10">
    <property type="entry name" value="Nucleoside Triphosphate Pyrophosphohydrolase"/>
    <property type="match status" value="1"/>
</dbReference>
<evidence type="ECO:0000256" key="4">
    <source>
        <dbReference type="RuleBase" id="RU003476"/>
    </source>
</evidence>
<dbReference type="GO" id="GO:0016787">
    <property type="term" value="F:hydrolase activity"/>
    <property type="evidence" value="ECO:0007669"/>
    <property type="project" value="UniProtKB-KW"/>
</dbReference>
<keyword evidence="3" id="KW-0460">Magnesium</keyword>
<dbReference type="PRINTS" id="PR00502">
    <property type="entry name" value="NUDIXFAMILY"/>
</dbReference>
<feature type="domain" description="Nudix hydrolase" evidence="5">
    <location>
        <begin position="22"/>
        <end position="159"/>
    </location>
</feature>
<dbReference type="RefSeq" id="WP_377812374.1">
    <property type="nucleotide sequence ID" value="NZ_JBHRSJ010000001.1"/>
</dbReference>
<keyword evidence="7" id="KW-1185">Reference proteome</keyword>
<dbReference type="PANTHER" id="PTHR43222">
    <property type="entry name" value="NUDIX HYDROLASE 23"/>
    <property type="match status" value="1"/>
</dbReference>
<dbReference type="PANTHER" id="PTHR43222:SF2">
    <property type="entry name" value="NUDIX HYDROLASE 23, CHLOROPLASTIC"/>
    <property type="match status" value="1"/>
</dbReference>
<dbReference type="InterPro" id="IPR020084">
    <property type="entry name" value="NUDIX_hydrolase_CS"/>
</dbReference>
<comment type="similarity">
    <text evidence="4">Belongs to the Nudix hydrolase family.</text>
</comment>
<dbReference type="EMBL" id="JBHRSJ010000001">
    <property type="protein sequence ID" value="MFC2970806.1"/>
    <property type="molecule type" value="Genomic_DNA"/>
</dbReference>
<dbReference type="CDD" id="cd04511">
    <property type="entry name" value="NUDIX_Hydrolase"/>
    <property type="match status" value="1"/>
</dbReference>
<evidence type="ECO:0000313" key="6">
    <source>
        <dbReference type="EMBL" id="MFC2970806.1"/>
    </source>
</evidence>
<name>A0ABV7APE7_9GAMM</name>
<dbReference type="Gene3D" id="2.20.70.10">
    <property type="match status" value="1"/>
</dbReference>
<dbReference type="InterPro" id="IPR020476">
    <property type="entry name" value="Nudix_hydrolase"/>
</dbReference>
<dbReference type="Pfam" id="PF14803">
    <property type="entry name" value="Zn_ribbon_Nudix"/>
    <property type="match status" value="1"/>
</dbReference>
<dbReference type="PROSITE" id="PS00893">
    <property type="entry name" value="NUDIX_BOX"/>
    <property type="match status" value="1"/>
</dbReference>
<dbReference type="SUPFAM" id="SSF55811">
    <property type="entry name" value="Nudix"/>
    <property type="match status" value="1"/>
</dbReference>
<reference evidence="7" key="1">
    <citation type="journal article" date="2019" name="Int. J. Syst. Evol. Microbiol.">
        <title>The Global Catalogue of Microorganisms (GCM) 10K type strain sequencing project: providing services to taxonomists for standard genome sequencing and annotation.</title>
        <authorList>
            <consortium name="The Broad Institute Genomics Platform"/>
            <consortium name="The Broad Institute Genome Sequencing Center for Infectious Disease"/>
            <person name="Wu L."/>
            <person name="Ma J."/>
        </authorList>
    </citation>
    <scope>NUCLEOTIDE SEQUENCE [LARGE SCALE GENOMIC DNA]</scope>
    <source>
        <strain evidence="7">KCTC 62195</strain>
    </source>
</reference>
<accession>A0ABV7APE7</accession>
<dbReference type="EC" id="3.6.-.-" evidence="6"/>
<evidence type="ECO:0000256" key="1">
    <source>
        <dbReference type="ARBA" id="ARBA00001946"/>
    </source>
</evidence>
<comment type="cofactor">
    <cofactor evidence="1">
        <name>Mg(2+)</name>
        <dbReference type="ChEBI" id="CHEBI:18420"/>
    </cofactor>
</comment>
<dbReference type="InterPro" id="IPR029401">
    <property type="entry name" value="Nudix_N"/>
</dbReference>
<evidence type="ECO:0000259" key="5">
    <source>
        <dbReference type="PROSITE" id="PS51462"/>
    </source>
</evidence>
<dbReference type="InterPro" id="IPR000086">
    <property type="entry name" value="NUDIX_hydrolase_dom"/>
</dbReference>
<gene>
    <name evidence="6" type="ORF">ACFOJE_01075</name>
</gene>
<evidence type="ECO:0000256" key="2">
    <source>
        <dbReference type="ARBA" id="ARBA00022801"/>
    </source>
</evidence>
<dbReference type="InterPro" id="IPR015797">
    <property type="entry name" value="NUDIX_hydrolase-like_dom_sf"/>
</dbReference>
<dbReference type="PROSITE" id="PS51462">
    <property type="entry name" value="NUDIX"/>
    <property type="match status" value="1"/>
</dbReference>
<sequence>MKFCNQCGSPVTWQTPRDDNRPRFVCSSCLTIHYQNPLIVAGCVPVWGESVLLCRRAIEPRLGFWTLPAGFMENGETMEQAAARETLEEAGAHVQQLNLYLLFDLPHIHQVHVFFRGQLPDAQYAVGAESLEVKLFNQEDIPWGELAFPTTRHTLEYFFMDRVRQAYPVRNESIAALSSNRLQQD</sequence>
<dbReference type="Pfam" id="PF00293">
    <property type="entry name" value="NUDIX"/>
    <property type="match status" value="1"/>
</dbReference>
<evidence type="ECO:0000256" key="3">
    <source>
        <dbReference type="ARBA" id="ARBA00022842"/>
    </source>
</evidence>
<keyword evidence="2 4" id="KW-0378">Hydrolase</keyword>
<comment type="caution">
    <text evidence="6">The sequence shown here is derived from an EMBL/GenBank/DDBJ whole genome shotgun (WGS) entry which is preliminary data.</text>
</comment>
<organism evidence="6 7">
    <name type="scientific">Azotobacter bryophylli</name>
    <dbReference type="NCBI Taxonomy" id="1986537"/>
    <lineage>
        <taxon>Bacteria</taxon>
        <taxon>Pseudomonadati</taxon>
        <taxon>Pseudomonadota</taxon>
        <taxon>Gammaproteobacteria</taxon>
        <taxon>Pseudomonadales</taxon>
        <taxon>Pseudomonadaceae</taxon>
        <taxon>Azotobacter</taxon>
    </lineage>
</organism>
<dbReference type="Proteomes" id="UP001595457">
    <property type="component" value="Unassembled WGS sequence"/>
</dbReference>
<proteinExistence type="inferred from homology"/>
<evidence type="ECO:0000313" key="7">
    <source>
        <dbReference type="Proteomes" id="UP001595457"/>
    </source>
</evidence>
<protein>
    <submittedName>
        <fullName evidence="6">NUDIX hydrolase</fullName>
        <ecNumber evidence="6">3.6.-.-</ecNumber>
    </submittedName>
</protein>